<sequence length="774" mass="84780">MTTSTDHPTPSFDFVVMANRLPVDRDDSQDPPAWKTSPGGLVTGVAPVMQERTGAWVGWAGAVDAEFEPFDLDGMHLVPVPLSGKEFERYYEGFSNATLWPLYHDVIVHPEYHRTWWDAYVRVNERFARRAAEIAAPDATVWVHDYQLQLVPQMLRDLRPDLAIGFFNHIPFPAWEIFAQLPWRAQITRGMLGADLIGFQRPADAANFRRAVRIGLGRPTKDTAIAVQDESGAHSHTSHARSFPISIDATSLDELARSERIIARAAEIRRELGDPEVLLLGVDRLDYTKGIRHRIKAFGELLDDGAIKPGEATLVQIATPSRERIDQYRKIRHDVEQSVGRINGEHSTLDHQAVHYFHHSYPRDEMAAYYLAADVMLVTALRDGMNLVAKEYVACRTDDDGALVLSEFTGAAEQLTQAVMVNPYDITGLKAKILSAVRMPPAERSRRMKAMRRKLRTDDVRTWSRNFLGTLDDLADTRRSATVPALQPPVSAPERIDISPLTRAKQLLVALDFDGVVAPLQDDPTTSAPLPESAQAIRRLLALPATDVGYISGRNLAVLRDLSQAPGEALLIGSHGLETDFSALSDSSPAVFHAPLTPEEEASLAQLDEALERIRANTPAGGTGELRIERKPLGRTAHTRGVSSDRAAYFNAQLEALASQMPQLRSITGHDMVEFAARMETKGDGLNRMIEATGATAVLFMGDDTTDEDAFASLALSPLPSLAIKVGDADTAAPLRIAGPEAAAAVLARLARERAAALGSALGELTREDSAPES</sequence>
<evidence type="ECO:0000313" key="3">
    <source>
        <dbReference type="Proteomes" id="UP001500984"/>
    </source>
</evidence>
<dbReference type="PANTHER" id="PTHR10788:SF106">
    <property type="entry name" value="BCDNA.GH08860"/>
    <property type="match status" value="1"/>
</dbReference>
<reference evidence="2 3" key="1">
    <citation type="journal article" date="2019" name="Int. J. Syst. Evol. Microbiol.">
        <title>The Global Catalogue of Microorganisms (GCM) 10K type strain sequencing project: providing services to taxonomists for standard genome sequencing and annotation.</title>
        <authorList>
            <consortium name="The Broad Institute Genomics Platform"/>
            <consortium name="The Broad Institute Genome Sequencing Center for Infectious Disease"/>
            <person name="Wu L."/>
            <person name="Ma J."/>
        </authorList>
    </citation>
    <scope>NUCLEOTIDE SEQUENCE [LARGE SCALE GENOMIC DNA]</scope>
    <source>
        <strain evidence="2 3">JCM 15900</strain>
    </source>
</reference>
<dbReference type="Gene3D" id="3.30.70.1020">
    <property type="entry name" value="Trehalose-6-phosphate phosphatase related protein, domain 2"/>
    <property type="match status" value="1"/>
</dbReference>
<comment type="similarity">
    <text evidence="1">Belongs to the glycosyltransferase 20 family.</text>
</comment>
<comment type="caution">
    <text evidence="2">The sequence shown here is derived from an EMBL/GenBank/DDBJ whole genome shotgun (WGS) entry which is preliminary data.</text>
</comment>
<organism evidence="2 3">
    <name type="scientific">Brevibacterium salitolerans</name>
    <dbReference type="NCBI Taxonomy" id="1403566"/>
    <lineage>
        <taxon>Bacteria</taxon>
        <taxon>Bacillati</taxon>
        <taxon>Actinomycetota</taxon>
        <taxon>Actinomycetes</taxon>
        <taxon>Micrococcales</taxon>
        <taxon>Brevibacteriaceae</taxon>
        <taxon>Brevibacterium</taxon>
    </lineage>
</organism>
<evidence type="ECO:0000313" key="2">
    <source>
        <dbReference type="EMBL" id="GAA2092529.1"/>
    </source>
</evidence>
<dbReference type="PANTHER" id="PTHR10788">
    <property type="entry name" value="TREHALOSE-6-PHOSPHATE SYNTHASE"/>
    <property type="match status" value="1"/>
</dbReference>
<keyword evidence="3" id="KW-1185">Reference proteome</keyword>
<gene>
    <name evidence="2" type="ORF">GCM10009823_10330</name>
</gene>
<dbReference type="Pfam" id="PF00982">
    <property type="entry name" value="Glyco_transf_20"/>
    <property type="match status" value="1"/>
</dbReference>
<dbReference type="InterPro" id="IPR003337">
    <property type="entry name" value="Trehalose_PPase"/>
</dbReference>
<dbReference type="InterPro" id="IPR001830">
    <property type="entry name" value="Glyco_trans_20"/>
</dbReference>
<dbReference type="Pfam" id="PF02358">
    <property type="entry name" value="Trehalose_PPase"/>
    <property type="match status" value="1"/>
</dbReference>
<dbReference type="Proteomes" id="UP001500984">
    <property type="component" value="Unassembled WGS sequence"/>
</dbReference>
<dbReference type="CDD" id="cd03788">
    <property type="entry name" value="GT20_TPS"/>
    <property type="match status" value="1"/>
</dbReference>
<dbReference type="SUPFAM" id="SSF56784">
    <property type="entry name" value="HAD-like"/>
    <property type="match status" value="1"/>
</dbReference>
<dbReference type="RefSeq" id="WP_291798455.1">
    <property type="nucleotide sequence ID" value="NZ_BAAAPZ010000003.1"/>
</dbReference>
<name>A0ABN2WHG1_9MICO</name>
<dbReference type="InterPro" id="IPR023214">
    <property type="entry name" value="HAD_sf"/>
</dbReference>
<dbReference type="EMBL" id="BAAAPZ010000003">
    <property type="protein sequence ID" value="GAA2092529.1"/>
    <property type="molecule type" value="Genomic_DNA"/>
</dbReference>
<evidence type="ECO:0000256" key="1">
    <source>
        <dbReference type="ARBA" id="ARBA00008799"/>
    </source>
</evidence>
<protein>
    <submittedName>
        <fullName evidence="2">Bifunctional alpha,alpha-trehalose-phosphate synthase (UDP-forming)/trehalose-phosphatase</fullName>
    </submittedName>
</protein>
<dbReference type="Gene3D" id="3.40.50.2000">
    <property type="entry name" value="Glycogen Phosphorylase B"/>
    <property type="match status" value="2"/>
</dbReference>
<dbReference type="SUPFAM" id="SSF53756">
    <property type="entry name" value="UDP-Glycosyltransferase/glycogen phosphorylase"/>
    <property type="match status" value="1"/>
</dbReference>
<proteinExistence type="inferred from homology"/>
<accession>A0ABN2WHG1</accession>
<dbReference type="InterPro" id="IPR036412">
    <property type="entry name" value="HAD-like_sf"/>
</dbReference>
<dbReference type="Gene3D" id="3.40.50.1000">
    <property type="entry name" value="HAD superfamily/HAD-like"/>
    <property type="match status" value="1"/>
</dbReference>